<organism evidence="3 4">
    <name type="scientific">Colletotrichum godetiae</name>
    <dbReference type="NCBI Taxonomy" id="1209918"/>
    <lineage>
        <taxon>Eukaryota</taxon>
        <taxon>Fungi</taxon>
        <taxon>Dikarya</taxon>
        <taxon>Ascomycota</taxon>
        <taxon>Pezizomycotina</taxon>
        <taxon>Sordariomycetes</taxon>
        <taxon>Hypocreomycetidae</taxon>
        <taxon>Glomerellales</taxon>
        <taxon>Glomerellaceae</taxon>
        <taxon>Colletotrichum</taxon>
        <taxon>Colletotrichum acutatum species complex</taxon>
    </lineage>
</organism>
<protein>
    <submittedName>
        <fullName evidence="3">Uncharacterized protein</fullName>
    </submittedName>
</protein>
<dbReference type="RefSeq" id="XP_060429497.1">
    <property type="nucleotide sequence ID" value="XM_060579485.1"/>
</dbReference>
<reference evidence="3" key="1">
    <citation type="submission" date="2021-06" db="EMBL/GenBank/DDBJ databases">
        <title>Comparative genomics, transcriptomics and evolutionary studies reveal genomic signatures of adaptation to plant cell wall in hemibiotrophic fungi.</title>
        <authorList>
            <consortium name="DOE Joint Genome Institute"/>
            <person name="Baroncelli R."/>
            <person name="Diaz J.F."/>
            <person name="Benocci T."/>
            <person name="Peng M."/>
            <person name="Battaglia E."/>
            <person name="Haridas S."/>
            <person name="Andreopoulos W."/>
            <person name="Labutti K."/>
            <person name="Pangilinan J."/>
            <person name="Floch G.L."/>
            <person name="Makela M.R."/>
            <person name="Henrissat B."/>
            <person name="Grigoriev I.V."/>
            <person name="Crouch J.A."/>
            <person name="De Vries R.P."/>
            <person name="Sukno S.A."/>
            <person name="Thon M.R."/>
        </authorList>
    </citation>
    <scope>NUCLEOTIDE SEQUENCE</scope>
    <source>
        <strain evidence="3">CBS 193.32</strain>
    </source>
</reference>
<keyword evidence="4" id="KW-1185">Reference proteome</keyword>
<feature type="compositionally biased region" description="Polar residues" evidence="2">
    <location>
        <begin position="177"/>
        <end position="199"/>
    </location>
</feature>
<keyword evidence="1" id="KW-0175">Coiled coil</keyword>
<evidence type="ECO:0000256" key="2">
    <source>
        <dbReference type="SAM" id="MobiDB-lite"/>
    </source>
</evidence>
<feature type="coiled-coil region" evidence="1">
    <location>
        <begin position="581"/>
        <end position="608"/>
    </location>
</feature>
<evidence type="ECO:0000313" key="3">
    <source>
        <dbReference type="EMBL" id="KAK1675494.1"/>
    </source>
</evidence>
<feature type="coiled-coil region" evidence="1">
    <location>
        <begin position="297"/>
        <end position="432"/>
    </location>
</feature>
<gene>
    <name evidence="3" type="ORF">BDP55DRAFT_728795</name>
</gene>
<comment type="caution">
    <text evidence="3">The sequence shown here is derived from an EMBL/GenBank/DDBJ whole genome shotgun (WGS) entry which is preliminary data.</text>
</comment>
<dbReference type="EMBL" id="JAHMHR010000021">
    <property type="protein sequence ID" value="KAK1675494.1"/>
    <property type="molecule type" value="Genomic_DNA"/>
</dbReference>
<feature type="region of interest" description="Disordered" evidence="2">
    <location>
        <begin position="177"/>
        <end position="200"/>
    </location>
</feature>
<proteinExistence type="predicted"/>
<evidence type="ECO:0000256" key="1">
    <source>
        <dbReference type="SAM" id="Coils"/>
    </source>
</evidence>
<dbReference type="GeneID" id="85464011"/>
<accession>A0AAJ0ALL8</accession>
<sequence length="665" mass="75982">MSLKIEEKSNHLWRGVLNHLNAMYGFPANGSKKLCGLLGLYRGEGSTFRITGEQWRFVIDIMREDNEIVHIIAITVIARHNQDERRNGYVITLACNVHPMSADQKFPGAPFLYWYPVTSGGEVYQHCCDKESTNPDKSASTSRGTWETTRLRIIQKAYEQDAVVMRKLYKEATANASTNSQALQQNARPMNTEVTPNKKNQIRLGNGTQKLLKGFDSIPHEQLLQRARQFADEVVSLRHDLQAINIETKALRARNIQLDKDNAEKSATIENMQLEVTHMRGQRSSIAKEKKDHAAKIREQKLLISDLRKKNKKLETEIHDCSIRDKELANLSKKLESENKVLSEQNEKLISKRNTLLESRQSLYDSNAELAAKMEKMDRKKKRVENKLSKLEGKTQSQGEHIEALTMAVDQVKEANVELNATTAKFEKEKEEAIKIRGGLSEQLTELDNELLQSRAKVTELWRDMEVKNERDRRTEAALAETQQNLQQTSATHLNQIEQLKKDISAKDALTQRLHGEILCLQQRSHATPYTPRSGYAVRDERLVSMRELQHQREISRLANEKASDMESKLNAMKLAMEVMKSDLQTEKAEVNARKAEMDAERSEVEALAKKCAEKMNAANAKEAYTVSLEKQLEDMRGNMEGMLGRVSVYQGKKRRRTEGPDFQL</sequence>
<dbReference type="AlphaFoldDB" id="A0AAJ0ALL8"/>
<name>A0AAJ0ALL8_9PEZI</name>
<evidence type="ECO:0000313" key="4">
    <source>
        <dbReference type="Proteomes" id="UP001224890"/>
    </source>
</evidence>
<dbReference type="Proteomes" id="UP001224890">
    <property type="component" value="Unassembled WGS sequence"/>
</dbReference>